<feature type="domain" description="Pyridoxamine 5'-phosphate oxidase N-terminal" evidence="2">
    <location>
        <begin position="18"/>
        <end position="129"/>
    </location>
</feature>
<evidence type="ECO:0000259" key="2">
    <source>
        <dbReference type="Pfam" id="PF01243"/>
    </source>
</evidence>
<dbReference type="GO" id="GO:0005829">
    <property type="term" value="C:cytosol"/>
    <property type="evidence" value="ECO:0007669"/>
    <property type="project" value="TreeGrafter"/>
</dbReference>
<sequence length="161" mass="17709">MNWTAFRAQAPELATLADEWIADAHVLLLGTLRADGSPRISAVECDVSGDDLCIGMIWQSTKALDLERDPRLTVHSLPPGRENTRGDLKLYGRARALEAPEKRAYEAVMQARLDWAPSEPYHAFAVDVTSAGLVVFEGGGQSVLSWRAGNPVRRRVRDNIA</sequence>
<dbReference type="GO" id="GO:0016627">
    <property type="term" value="F:oxidoreductase activity, acting on the CH-CH group of donors"/>
    <property type="evidence" value="ECO:0007669"/>
    <property type="project" value="TreeGrafter"/>
</dbReference>
<keyword evidence="4" id="KW-1185">Reference proteome</keyword>
<dbReference type="InterPro" id="IPR052019">
    <property type="entry name" value="F420H2_bilvrd_red/Heme_oxyg"/>
</dbReference>
<accession>A0A8J4DLG7</accession>
<comment type="caution">
    <text evidence="3">The sequence shown here is derived from an EMBL/GenBank/DDBJ whole genome shotgun (WGS) entry which is preliminary data.</text>
</comment>
<organism evidence="3 4">
    <name type="scientific">Spirilliplanes yamanashiensis</name>
    <dbReference type="NCBI Taxonomy" id="42233"/>
    <lineage>
        <taxon>Bacteria</taxon>
        <taxon>Bacillati</taxon>
        <taxon>Actinomycetota</taxon>
        <taxon>Actinomycetes</taxon>
        <taxon>Micromonosporales</taxon>
        <taxon>Micromonosporaceae</taxon>
        <taxon>Spirilliplanes</taxon>
    </lineage>
</organism>
<dbReference type="RefSeq" id="WP_203941178.1">
    <property type="nucleotide sequence ID" value="NZ_BAAAGJ010000014.1"/>
</dbReference>
<dbReference type="PANTHER" id="PTHR35176">
    <property type="entry name" value="HEME OXYGENASE HI_0854-RELATED"/>
    <property type="match status" value="1"/>
</dbReference>
<dbReference type="Pfam" id="PF01243">
    <property type="entry name" value="PNPOx_N"/>
    <property type="match status" value="1"/>
</dbReference>
<dbReference type="Proteomes" id="UP000652013">
    <property type="component" value="Unassembled WGS sequence"/>
</dbReference>
<keyword evidence="1" id="KW-0560">Oxidoreductase</keyword>
<evidence type="ECO:0000313" key="3">
    <source>
        <dbReference type="EMBL" id="GIJ05981.1"/>
    </source>
</evidence>
<name>A0A8J4DLG7_9ACTN</name>
<dbReference type="InterPro" id="IPR011576">
    <property type="entry name" value="Pyridox_Oxase_N"/>
</dbReference>
<dbReference type="EMBL" id="BOOY01000037">
    <property type="protein sequence ID" value="GIJ05981.1"/>
    <property type="molecule type" value="Genomic_DNA"/>
</dbReference>
<evidence type="ECO:0000313" key="4">
    <source>
        <dbReference type="Proteomes" id="UP000652013"/>
    </source>
</evidence>
<dbReference type="Gene3D" id="2.30.110.10">
    <property type="entry name" value="Electron Transport, Fmn-binding Protein, Chain A"/>
    <property type="match status" value="1"/>
</dbReference>
<dbReference type="InterPro" id="IPR012349">
    <property type="entry name" value="Split_barrel_FMN-bd"/>
</dbReference>
<gene>
    <name evidence="3" type="ORF">Sya03_53330</name>
</gene>
<proteinExistence type="predicted"/>
<dbReference type="PANTHER" id="PTHR35176:SF6">
    <property type="entry name" value="HEME OXYGENASE HI_0854-RELATED"/>
    <property type="match status" value="1"/>
</dbReference>
<dbReference type="GO" id="GO:0070967">
    <property type="term" value="F:coenzyme F420 binding"/>
    <property type="evidence" value="ECO:0007669"/>
    <property type="project" value="TreeGrafter"/>
</dbReference>
<protein>
    <recommendedName>
        <fullName evidence="2">Pyridoxamine 5'-phosphate oxidase N-terminal domain-containing protein</fullName>
    </recommendedName>
</protein>
<dbReference type="AlphaFoldDB" id="A0A8J4DLG7"/>
<dbReference type="SUPFAM" id="SSF50475">
    <property type="entry name" value="FMN-binding split barrel"/>
    <property type="match status" value="1"/>
</dbReference>
<reference evidence="3" key="1">
    <citation type="submission" date="2021-01" db="EMBL/GenBank/DDBJ databases">
        <title>Whole genome shotgun sequence of Spirilliplanes yamanashiensis NBRC 15828.</title>
        <authorList>
            <person name="Komaki H."/>
            <person name="Tamura T."/>
        </authorList>
    </citation>
    <scope>NUCLEOTIDE SEQUENCE</scope>
    <source>
        <strain evidence="3">NBRC 15828</strain>
    </source>
</reference>
<evidence type="ECO:0000256" key="1">
    <source>
        <dbReference type="ARBA" id="ARBA00023002"/>
    </source>
</evidence>